<dbReference type="GO" id="GO:0015031">
    <property type="term" value="P:protein transport"/>
    <property type="evidence" value="ECO:0007669"/>
    <property type="project" value="UniProtKB-KW"/>
</dbReference>
<evidence type="ECO:0000256" key="3">
    <source>
        <dbReference type="ARBA" id="ARBA00022729"/>
    </source>
</evidence>
<evidence type="ECO:0000256" key="6">
    <source>
        <dbReference type="ARBA" id="ARBA00023136"/>
    </source>
</evidence>
<dbReference type="PANTHER" id="PTHR15071">
    <property type="entry name" value="MANNOSE-6-PHOSPHATE RECEPTOR FAMILY MEMBER"/>
    <property type="match status" value="1"/>
</dbReference>
<feature type="transmembrane region" description="Helical" evidence="7">
    <location>
        <begin position="206"/>
        <end position="229"/>
    </location>
</feature>
<evidence type="ECO:0000256" key="7">
    <source>
        <dbReference type="SAM" id="Phobius"/>
    </source>
</evidence>
<keyword evidence="2 7" id="KW-0812">Transmembrane</keyword>
<feature type="transmembrane region" description="Helical" evidence="7">
    <location>
        <begin position="6"/>
        <end position="23"/>
    </location>
</feature>
<keyword evidence="4" id="KW-0653">Protein transport</keyword>
<dbReference type="InterPro" id="IPR009011">
    <property type="entry name" value="Man6P_isomerase_rcpt-bd_dom_sf"/>
</dbReference>
<protein>
    <submittedName>
        <fullName evidence="8">G-protein coupled receptor signaling pathway</fullName>
    </submittedName>
</protein>
<organism evidence="8">
    <name type="scientific">Liposcelis entomophila</name>
    <dbReference type="NCBI Taxonomy" id="550478"/>
    <lineage>
        <taxon>Eukaryota</taxon>
        <taxon>Metazoa</taxon>
        <taxon>Ecdysozoa</taxon>
        <taxon>Arthropoda</taxon>
        <taxon>Hexapoda</taxon>
        <taxon>Insecta</taxon>
        <taxon>Pterygota</taxon>
        <taxon>Neoptera</taxon>
        <taxon>Paraneoptera</taxon>
        <taxon>Psocodea</taxon>
        <taxon>Troctomorpha</taxon>
        <taxon>Liposcelidetae</taxon>
        <taxon>Liposcelididae</taxon>
        <taxon>Liposcelis</taxon>
    </lineage>
</organism>
<keyword evidence="5 7" id="KW-1133">Transmembrane helix</keyword>
<dbReference type="GO" id="GO:0005802">
    <property type="term" value="C:trans-Golgi network"/>
    <property type="evidence" value="ECO:0007669"/>
    <property type="project" value="TreeGrafter"/>
</dbReference>
<dbReference type="EMBL" id="KX830755">
    <property type="protein sequence ID" value="AQW35022.1"/>
    <property type="molecule type" value="mRNA"/>
</dbReference>
<keyword evidence="6 7" id="KW-0472">Membrane</keyword>
<proteinExistence type="evidence at transcript level"/>
<dbReference type="Gene3D" id="2.70.130.10">
    <property type="entry name" value="Mannose-6-phosphate receptor binding domain"/>
    <property type="match status" value="1"/>
</dbReference>
<dbReference type="SUPFAM" id="SSF50911">
    <property type="entry name" value="Mannose 6-phosphate receptor domain"/>
    <property type="match status" value="1"/>
</dbReference>
<dbReference type="GO" id="GO:0000139">
    <property type="term" value="C:Golgi membrane"/>
    <property type="evidence" value="ECO:0007669"/>
    <property type="project" value="UniProtKB-SubCell"/>
</dbReference>
<evidence type="ECO:0000313" key="8">
    <source>
        <dbReference type="EMBL" id="AQW35022.1"/>
    </source>
</evidence>
<evidence type="ECO:0000256" key="2">
    <source>
        <dbReference type="ARBA" id="ARBA00022692"/>
    </source>
</evidence>
<name>A0A1S6QML4_9NEOP</name>
<keyword evidence="3" id="KW-0732">Signal</keyword>
<evidence type="ECO:0000256" key="5">
    <source>
        <dbReference type="ARBA" id="ARBA00022989"/>
    </source>
</evidence>
<sequence length="273" mass="30351">MALVYYVRHYLCFILFIVINIEISRSLGLKNLSCNQDGPCHCVKPDGMGIDLTPLSNITNFLTVATSKVIFFYHPCSNWPLKAQNNTACANGAVLCFYKAANASNSSLDVNHVETTNVTEGEFQLLASATNQGTFETTEFDPQIVYESDGKKNTVKLKCTSTSSTTTLRLEKDSIEPTNNVLILESPHSCLKDLNHHSDHISGASVFFLIVASFFALYFFGGMLVLKFIRGATGKEMIPNYEFWANFPNLVKEAFLYVVSCGQRPSSDSYERI</sequence>
<accession>A0A1S6QML4</accession>
<comment type="subcellular location">
    <subcellularLocation>
        <location evidence="1">Preautophagosomal structure membrane</location>
        <topology evidence="1">Single-pass type I membrane protein</topology>
    </subcellularLocation>
</comment>
<evidence type="ECO:0000256" key="4">
    <source>
        <dbReference type="ARBA" id="ARBA00022927"/>
    </source>
</evidence>
<dbReference type="AlphaFoldDB" id="A0A1S6QML4"/>
<keyword evidence="8" id="KW-0675">Receptor</keyword>
<dbReference type="PANTHER" id="PTHR15071:SF0">
    <property type="entry name" value="MANNOSE 6-PHOSPHATE RECEPTOR-LIKE PROTEIN 1"/>
    <property type="match status" value="1"/>
</dbReference>
<keyword evidence="4" id="KW-0813">Transport</keyword>
<dbReference type="InterPro" id="IPR018939">
    <property type="entry name" value="Autophagy-rel_prot_27"/>
</dbReference>
<reference evidence="8" key="1">
    <citation type="submission" date="2016-09" db="EMBL/GenBank/DDBJ databases">
        <title>Study on the fitness cost and its molecular mechanism of chemical communication system in phosphine resistance population of Liposcelis entomophila.</title>
        <authorList>
            <person name="Pan Y."/>
            <person name="Lu Y."/>
        </authorList>
    </citation>
    <scope>NUCLEOTIDE SEQUENCE</scope>
</reference>
<dbReference type="GO" id="GO:0034045">
    <property type="term" value="C:phagophore assembly site membrane"/>
    <property type="evidence" value="ECO:0007669"/>
    <property type="project" value="UniProtKB-SubCell"/>
</dbReference>
<dbReference type="Pfam" id="PF09451">
    <property type="entry name" value="ATG27"/>
    <property type="match status" value="1"/>
</dbReference>
<evidence type="ECO:0000256" key="1">
    <source>
        <dbReference type="ARBA" id="ARBA00004472"/>
    </source>
</evidence>